<protein>
    <recommendedName>
        <fullName evidence="10">Fluoride-specific ion channel FluC</fullName>
    </recommendedName>
</protein>
<evidence type="ECO:0000256" key="7">
    <source>
        <dbReference type="ARBA" id="ARBA00035120"/>
    </source>
</evidence>
<evidence type="ECO:0000313" key="12">
    <source>
        <dbReference type="EMBL" id="GAA2429383.1"/>
    </source>
</evidence>
<evidence type="ECO:0000256" key="2">
    <source>
        <dbReference type="ARBA" id="ARBA00022475"/>
    </source>
</evidence>
<evidence type="ECO:0000256" key="5">
    <source>
        <dbReference type="ARBA" id="ARBA00023136"/>
    </source>
</evidence>
<keyword evidence="2 10" id="KW-1003">Cell membrane</keyword>
<keyword evidence="3 10" id="KW-0812">Transmembrane</keyword>
<keyword evidence="5 10" id="KW-0472">Membrane</keyword>
<dbReference type="EMBL" id="BAAATK010000008">
    <property type="protein sequence ID" value="GAA2429383.1"/>
    <property type="molecule type" value="Genomic_DNA"/>
</dbReference>
<sequence>MTARDARTPRPRTRTPRRTVPRSQGPVVAAVALGGGLGAALRYAVSLRWPAQAGGFPWTTFWVNVAGCAVIGVFLVAVTEAWAAHRLVRPFFGTGVLGAFTTFSAYAVDVQQLIDTGHLRTGLACLAATPLAALAAVSLAAAGTRRVLGRRSAARDGAPGAPGRGDTRGGGPA</sequence>
<evidence type="ECO:0000256" key="11">
    <source>
        <dbReference type="SAM" id="MobiDB-lite"/>
    </source>
</evidence>
<feature type="binding site" evidence="10">
    <location>
        <position position="98"/>
    </location>
    <ligand>
        <name>Na(+)</name>
        <dbReference type="ChEBI" id="CHEBI:29101"/>
        <note>structural</note>
    </ligand>
</feature>
<gene>
    <name evidence="12" type="primary">crcB_2</name>
    <name evidence="10" type="synonym">crcB</name>
    <name evidence="10" type="synonym">fluC</name>
    <name evidence="12" type="ORF">GCM10010421_16820</name>
</gene>
<evidence type="ECO:0000256" key="10">
    <source>
        <dbReference type="HAMAP-Rule" id="MF_00454"/>
    </source>
</evidence>
<feature type="transmembrane region" description="Helical" evidence="10">
    <location>
        <begin position="90"/>
        <end position="108"/>
    </location>
</feature>
<feature type="region of interest" description="Disordered" evidence="11">
    <location>
        <begin position="1"/>
        <end position="23"/>
    </location>
</feature>
<evidence type="ECO:0000256" key="4">
    <source>
        <dbReference type="ARBA" id="ARBA00022989"/>
    </source>
</evidence>
<feature type="binding site" evidence="10">
    <location>
        <position position="101"/>
    </location>
    <ligand>
        <name>Na(+)</name>
        <dbReference type="ChEBI" id="CHEBI:29101"/>
        <note>structural</note>
    </ligand>
</feature>
<keyword evidence="10" id="KW-0406">Ion transport</keyword>
<proteinExistence type="inferred from homology"/>
<feature type="compositionally biased region" description="Basic residues" evidence="11">
    <location>
        <begin position="9"/>
        <end position="20"/>
    </location>
</feature>
<keyword evidence="10" id="KW-0813">Transport</keyword>
<comment type="catalytic activity">
    <reaction evidence="8">
        <text>fluoride(in) = fluoride(out)</text>
        <dbReference type="Rhea" id="RHEA:76159"/>
        <dbReference type="ChEBI" id="CHEBI:17051"/>
    </reaction>
    <physiologicalReaction direction="left-to-right" evidence="8">
        <dbReference type="Rhea" id="RHEA:76160"/>
    </physiologicalReaction>
</comment>
<evidence type="ECO:0000256" key="8">
    <source>
        <dbReference type="ARBA" id="ARBA00035585"/>
    </source>
</evidence>
<evidence type="ECO:0000256" key="6">
    <source>
        <dbReference type="ARBA" id="ARBA00023303"/>
    </source>
</evidence>
<dbReference type="InterPro" id="IPR003691">
    <property type="entry name" value="FluC"/>
</dbReference>
<keyword evidence="13" id="KW-1185">Reference proteome</keyword>
<comment type="function">
    <text evidence="9 10">Fluoride-specific ion channel. Important for reducing fluoride concentration in the cell, thus reducing its toxicity.</text>
</comment>
<keyword evidence="10" id="KW-0479">Metal-binding</keyword>
<feature type="compositionally biased region" description="Gly residues" evidence="11">
    <location>
        <begin position="160"/>
        <end position="173"/>
    </location>
</feature>
<comment type="activity regulation">
    <text evidence="10">Na(+) is not transported, but it plays an essential structural role and its presence is essential for fluoride channel function.</text>
</comment>
<dbReference type="Pfam" id="PF02537">
    <property type="entry name" value="CRCB"/>
    <property type="match status" value="1"/>
</dbReference>
<comment type="subcellular location">
    <subcellularLocation>
        <location evidence="1 10">Cell membrane</location>
        <topology evidence="1 10">Multi-pass membrane protein</topology>
    </subcellularLocation>
</comment>
<comment type="caution">
    <text evidence="12">The sequence shown here is derived from an EMBL/GenBank/DDBJ whole genome shotgun (WGS) entry which is preliminary data.</text>
</comment>
<dbReference type="PANTHER" id="PTHR28259">
    <property type="entry name" value="FLUORIDE EXPORT PROTEIN 1-RELATED"/>
    <property type="match status" value="1"/>
</dbReference>
<feature type="transmembrane region" description="Helical" evidence="10">
    <location>
        <begin position="27"/>
        <end position="45"/>
    </location>
</feature>
<dbReference type="HAMAP" id="MF_00454">
    <property type="entry name" value="FluC"/>
    <property type="match status" value="1"/>
</dbReference>
<evidence type="ECO:0000313" key="13">
    <source>
        <dbReference type="Proteomes" id="UP001500460"/>
    </source>
</evidence>
<feature type="transmembrane region" description="Helical" evidence="10">
    <location>
        <begin position="120"/>
        <end position="142"/>
    </location>
</feature>
<keyword evidence="10" id="KW-0915">Sodium</keyword>
<comment type="similarity">
    <text evidence="7 10">Belongs to the fluoride channel Fluc/FEX (TC 1.A.43) family.</text>
</comment>
<dbReference type="PANTHER" id="PTHR28259:SF1">
    <property type="entry name" value="FLUORIDE EXPORT PROTEIN 1-RELATED"/>
    <property type="match status" value="1"/>
</dbReference>
<organism evidence="12 13">
    <name type="scientific">Streptomyces glaucus</name>
    <dbReference type="NCBI Taxonomy" id="284029"/>
    <lineage>
        <taxon>Bacteria</taxon>
        <taxon>Bacillati</taxon>
        <taxon>Actinomycetota</taxon>
        <taxon>Actinomycetes</taxon>
        <taxon>Kitasatosporales</taxon>
        <taxon>Streptomycetaceae</taxon>
        <taxon>Streptomyces</taxon>
    </lineage>
</organism>
<keyword evidence="6 10" id="KW-0407">Ion channel</keyword>
<dbReference type="Proteomes" id="UP001500460">
    <property type="component" value="Unassembled WGS sequence"/>
</dbReference>
<evidence type="ECO:0000256" key="1">
    <source>
        <dbReference type="ARBA" id="ARBA00004651"/>
    </source>
</evidence>
<dbReference type="RefSeq" id="WP_344601200.1">
    <property type="nucleotide sequence ID" value="NZ_BAAATK010000008.1"/>
</dbReference>
<feature type="region of interest" description="Disordered" evidence="11">
    <location>
        <begin position="150"/>
        <end position="173"/>
    </location>
</feature>
<accession>A0ABP5WP09</accession>
<reference evidence="13" key="1">
    <citation type="journal article" date="2019" name="Int. J. Syst. Evol. Microbiol.">
        <title>The Global Catalogue of Microorganisms (GCM) 10K type strain sequencing project: providing services to taxonomists for standard genome sequencing and annotation.</title>
        <authorList>
            <consortium name="The Broad Institute Genomics Platform"/>
            <consortium name="The Broad Institute Genome Sequencing Center for Infectious Disease"/>
            <person name="Wu L."/>
            <person name="Ma J."/>
        </authorList>
    </citation>
    <scope>NUCLEOTIDE SEQUENCE [LARGE SCALE GENOMIC DNA]</scope>
    <source>
        <strain evidence="13">JCM 6922</strain>
    </source>
</reference>
<name>A0ABP5WP09_9ACTN</name>
<feature type="transmembrane region" description="Helical" evidence="10">
    <location>
        <begin position="57"/>
        <end position="78"/>
    </location>
</feature>
<keyword evidence="4 10" id="KW-1133">Transmembrane helix</keyword>
<evidence type="ECO:0000256" key="3">
    <source>
        <dbReference type="ARBA" id="ARBA00022692"/>
    </source>
</evidence>
<evidence type="ECO:0000256" key="9">
    <source>
        <dbReference type="ARBA" id="ARBA00049940"/>
    </source>
</evidence>